<protein>
    <recommendedName>
        <fullName evidence="6">WD40 repeat domain-containing protein</fullName>
    </recommendedName>
</protein>
<accession>A0A917DKZ2</accession>
<feature type="repeat" description="WD" evidence="3">
    <location>
        <begin position="266"/>
        <end position="302"/>
    </location>
</feature>
<evidence type="ECO:0000256" key="1">
    <source>
        <dbReference type="ARBA" id="ARBA00022574"/>
    </source>
</evidence>
<dbReference type="Proteomes" id="UP000609064">
    <property type="component" value="Unassembled WGS sequence"/>
</dbReference>
<gene>
    <name evidence="4" type="ORF">GCM10011514_11250</name>
</gene>
<dbReference type="InterPro" id="IPR036322">
    <property type="entry name" value="WD40_repeat_dom_sf"/>
</dbReference>
<keyword evidence="1 3" id="KW-0853">WD repeat</keyword>
<dbReference type="PRINTS" id="PR00320">
    <property type="entry name" value="GPROTEINBRPT"/>
</dbReference>
<evidence type="ECO:0000256" key="3">
    <source>
        <dbReference type="PROSITE-ProRule" id="PRU00221"/>
    </source>
</evidence>
<dbReference type="PROSITE" id="PS50294">
    <property type="entry name" value="WD_REPEATS_REGION"/>
    <property type="match status" value="3"/>
</dbReference>
<feature type="repeat" description="WD" evidence="3">
    <location>
        <begin position="219"/>
        <end position="260"/>
    </location>
</feature>
<dbReference type="PROSITE" id="PS50082">
    <property type="entry name" value="WD_REPEATS_2"/>
    <property type="match status" value="5"/>
</dbReference>
<dbReference type="SUPFAM" id="SSF50978">
    <property type="entry name" value="WD40 repeat-like"/>
    <property type="match status" value="1"/>
</dbReference>
<dbReference type="PANTHER" id="PTHR19848:SF8">
    <property type="entry name" value="F-BOX AND WD REPEAT DOMAIN CONTAINING 7"/>
    <property type="match status" value="1"/>
</dbReference>
<reference evidence="4" key="2">
    <citation type="submission" date="2020-09" db="EMBL/GenBank/DDBJ databases">
        <authorList>
            <person name="Sun Q."/>
            <person name="Zhou Y."/>
        </authorList>
    </citation>
    <scope>NUCLEOTIDE SEQUENCE</scope>
    <source>
        <strain evidence="4">CGMCC 1.15958</strain>
    </source>
</reference>
<dbReference type="EMBL" id="BMKK01000002">
    <property type="protein sequence ID" value="GGD48870.1"/>
    <property type="molecule type" value="Genomic_DNA"/>
</dbReference>
<name>A0A917DKZ2_9BACT</name>
<proteinExistence type="predicted"/>
<organism evidence="4 5">
    <name type="scientific">Emticicia aquatilis</name>
    <dbReference type="NCBI Taxonomy" id="1537369"/>
    <lineage>
        <taxon>Bacteria</taxon>
        <taxon>Pseudomonadati</taxon>
        <taxon>Bacteroidota</taxon>
        <taxon>Cytophagia</taxon>
        <taxon>Cytophagales</taxon>
        <taxon>Leadbetterellaceae</taxon>
        <taxon>Emticicia</taxon>
    </lineage>
</organism>
<sequence length="302" mass="34553">MIKVEKIDTFTGHRDCVYALEVSGEVNRFFSAAGDGFVVRWNLQKPDVGELIAKVGHSVYSMKFLPESNHLWLIENFEGIHVIDIDTKQEIRTLKLAPTNYFDIQFYQNHAFIAGGDGVVSIIDIESLSFVKHIKASEMSVRCLAINPVEREFAAGFSDNTIKVFDLKSFELKKVIEAHQNSVFTLKYSPDFKYLLSGSRDARLKIWDSENEYSLEKEIVAHTFAINHIDFSPDHKYFATCSMDKSVKIWDAETFKLLKVIDRARHAGHGTSVNKLLWTQYNNQIVSGSDDRTISVWKLEFL</sequence>
<feature type="repeat" description="WD" evidence="3">
    <location>
        <begin position="176"/>
        <end position="217"/>
    </location>
</feature>
<evidence type="ECO:0000313" key="4">
    <source>
        <dbReference type="EMBL" id="GGD48870.1"/>
    </source>
</evidence>
<keyword evidence="2" id="KW-0677">Repeat</keyword>
<dbReference type="SMART" id="SM00320">
    <property type="entry name" value="WD40"/>
    <property type="match status" value="6"/>
</dbReference>
<evidence type="ECO:0000313" key="5">
    <source>
        <dbReference type="Proteomes" id="UP000609064"/>
    </source>
</evidence>
<dbReference type="Gene3D" id="2.130.10.10">
    <property type="entry name" value="YVTN repeat-like/Quinoprotein amine dehydrogenase"/>
    <property type="match status" value="3"/>
</dbReference>
<dbReference type="PANTHER" id="PTHR19848">
    <property type="entry name" value="WD40 REPEAT PROTEIN"/>
    <property type="match status" value="1"/>
</dbReference>
<dbReference type="AlphaFoldDB" id="A0A917DKZ2"/>
<dbReference type="InterPro" id="IPR020472">
    <property type="entry name" value="WD40_PAC1"/>
</dbReference>
<reference evidence="4" key="1">
    <citation type="journal article" date="2014" name="Int. J. Syst. Evol. Microbiol.">
        <title>Complete genome sequence of Corynebacterium casei LMG S-19264T (=DSM 44701T), isolated from a smear-ripened cheese.</title>
        <authorList>
            <consortium name="US DOE Joint Genome Institute (JGI-PGF)"/>
            <person name="Walter F."/>
            <person name="Albersmeier A."/>
            <person name="Kalinowski J."/>
            <person name="Ruckert C."/>
        </authorList>
    </citation>
    <scope>NUCLEOTIDE SEQUENCE</scope>
    <source>
        <strain evidence="4">CGMCC 1.15958</strain>
    </source>
</reference>
<keyword evidence="5" id="KW-1185">Reference proteome</keyword>
<evidence type="ECO:0008006" key="6">
    <source>
        <dbReference type="Google" id="ProtNLM"/>
    </source>
</evidence>
<comment type="caution">
    <text evidence="4">The sequence shown here is derived from an EMBL/GenBank/DDBJ whole genome shotgun (WGS) entry which is preliminary data.</text>
</comment>
<dbReference type="CDD" id="cd00200">
    <property type="entry name" value="WD40"/>
    <property type="match status" value="1"/>
</dbReference>
<dbReference type="Pfam" id="PF00400">
    <property type="entry name" value="WD40"/>
    <property type="match status" value="5"/>
</dbReference>
<dbReference type="InterPro" id="IPR015943">
    <property type="entry name" value="WD40/YVTN_repeat-like_dom_sf"/>
</dbReference>
<feature type="repeat" description="WD" evidence="3">
    <location>
        <begin position="134"/>
        <end position="175"/>
    </location>
</feature>
<dbReference type="InterPro" id="IPR001680">
    <property type="entry name" value="WD40_rpt"/>
</dbReference>
<dbReference type="RefSeq" id="WP_188765059.1">
    <property type="nucleotide sequence ID" value="NZ_BMKK01000002.1"/>
</dbReference>
<feature type="repeat" description="WD" evidence="3">
    <location>
        <begin position="10"/>
        <end position="44"/>
    </location>
</feature>
<evidence type="ECO:0000256" key="2">
    <source>
        <dbReference type="ARBA" id="ARBA00022737"/>
    </source>
</evidence>